<sequence>MDEDQKARLFELADLIAAVGRQIHAAKEGLSEDRWSALDIAVMRYIDRNPGTSARAAADATQQISSNFSRALRGLESKGLVHREADQEDARRVRLYPTARAQANLQRLHGIWSDLLDGVVSDEDEVDGMITTLRRMEAGLAEKALGRSARGEKGGGIQ</sequence>
<name>A0ABQ2HNL1_9PSEU</name>
<dbReference type="PROSITE" id="PS50995">
    <property type="entry name" value="HTH_MARR_2"/>
    <property type="match status" value="1"/>
</dbReference>
<keyword evidence="3" id="KW-0804">Transcription</keyword>
<dbReference type="Proteomes" id="UP000597656">
    <property type="component" value="Unassembled WGS sequence"/>
</dbReference>
<comment type="caution">
    <text evidence="5">The sequence shown here is derived from an EMBL/GenBank/DDBJ whole genome shotgun (WGS) entry which is preliminary data.</text>
</comment>
<dbReference type="InterPro" id="IPR000835">
    <property type="entry name" value="HTH_MarR-typ"/>
</dbReference>
<dbReference type="SUPFAM" id="SSF46785">
    <property type="entry name" value="Winged helix' DNA-binding domain"/>
    <property type="match status" value="1"/>
</dbReference>
<organism evidence="5 6">
    <name type="scientific">Lentzea pudingi</name>
    <dbReference type="NCBI Taxonomy" id="1789439"/>
    <lineage>
        <taxon>Bacteria</taxon>
        <taxon>Bacillati</taxon>
        <taxon>Actinomycetota</taxon>
        <taxon>Actinomycetes</taxon>
        <taxon>Pseudonocardiales</taxon>
        <taxon>Pseudonocardiaceae</taxon>
        <taxon>Lentzea</taxon>
    </lineage>
</organism>
<evidence type="ECO:0000313" key="5">
    <source>
        <dbReference type="EMBL" id="GGM87167.1"/>
    </source>
</evidence>
<gene>
    <name evidence="5" type="ORF">GCM10011609_24690</name>
</gene>
<dbReference type="PANTHER" id="PTHR33164:SF64">
    <property type="entry name" value="TRANSCRIPTIONAL REGULATOR SLYA"/>
    <property type="match status" value="1"/>
</dbReference>
<dbReference type="SMART" id="SM00347">
    <property type="entry name" value="HTH_MARR"/>
    <property type="match status" value="1"/>
</dbReference>
<dbReference type="InterPro" id="IPR036390">
    <property type="entry name" value="WH_DNA-bd_sf"/>
</dbReference>
<evidence type="ECO:0000256" key="3">
    <source>
        <dbReference type="ARBA" id="ARBA00023163"/>
    </source>
</evidence>
<accession>A0ABQ2HNL1</accession>
<proteinExistence type="predicted"/>
<feature type="domain" description="HTH marR-type" evidence="4">
    <location>
        <begin position="1"/>
        <end position="138"/>
    </location>
</feature>
<dbReference type="Pfam" id="PF12802">
    <property type="entry name" value="MarR_2"/>
    <property type="match status" value="1"/>
</dbReference>
<dbReference type="InterPro" id="IPR036388">
    <property type="entry name" value="WH-like_DNA-bd_sf"/>
</dbReference>
<evidence type="ECO:0000256" key="2">
    <source>
        <dbReference type="ARBA" id="ARBA00023125"/>
    </source>
</evidence>
<dbReference type="Gene3D" id="1.10.10.10">
    <property type="entry name" value="Winged helix-like DNA-binding domain superfamily/Winged helix DNA-binding domain"/>
    <property type="match status" value="1"/>
</dbReference>
<dbReference type="InterPro" id="IPR039422">
    <property type="entry name" value="MarR/SlyA-like"/>
</dbReference>
<keyword evidence="1" id="KW-0805">Transcription regulation</keyword>
<evidence type="ECO:0000256" key="1">
    <source>
        <dbReference type="ARBA" id="ARBA00023015"/>
    </source>
</evidence>
<keyword evidence="6" id="KW-1185">Reference proteome</keyword>
<dbReference type="RefSeq" id="WP_189154820.1">
    <property type="nucleotide sequence ID" value="NZ_BMNC01000003.1"/>
</dbReference>
<protein>
    <recommendedName>
        <fullName evidence="4">HTH marR-type domain-containing protein</fullName>
    </recommendedName>
</protein>
<reference evidence="6" key="1">
    <citation type="journal article" date="2019" name="Int. J. Syst. Evol. Microbiol.">
        <title>The Global Catalogue of Microorganisms (GCM) 10K type strain sequencing project: providing services to taxonomists for standard genome sequencing and annotation.</title>
        <authorList>
            <consortium name="The Broad Institute Genomics Platform"/>
            <consortium name="The Broad Institute Genome Sequencing Center for Infectious Disease"/>
            <person name="Wu L."/>
            <person name="Ma J."/>
        </authorList>
    </citation>
    <scope>NUCLEOTIDE SEQUENCE [LARGE SCALE GENOMIC DNA]</scope>
    <source>
        <strain evidence="6">CGMCC 4.7319</strain>
    </source>
</reference>
<dbReference type="PANTHER" id="PTHR33164">
    <property type="entry name" value="TRANSCRIPTIONAL REGULATOR, MARR FAMILY"/>
    <property type="match status" value="1"/>
</dbReference>
<evidence type="ECO:0000259" key="4">
    <source>
        <dbReference type="PROSITE" id="PS50995"/>
    </source>
</evidence>
<dbReference type="EMBL" id="BMNC01000003">
    <property type="protein sequence ID" value="GGM87167.1"/>
    <property type="molecule type" value="Genomic_DNA"/>
</dbReference>
<keyword evidence="2" id="KW-0238">DNA-binding</keyword>
<evidence type="ECO:0000313" key="6">
    <source>
        <dbReference type="Proteomes" id="UP000597656"/>
    </source>
</evidence>